<name>A6GAQ5_9BACT</name>
<reference evidence="1 2" key="1">
    <citation type="submission" date="2007-06" db="EMBL/GenBank/DDBJ databases">
        <authorList>
            <person name="Shimkets L."/>
            <person name="Ferriera S."/>
            <person name="Johnson J."/>
            <person name="Kravitz S."/>
            <person name="Beeson K."/>
            <person name="Sutton G."/>
            <person name="Rogers Y.-H."/>
            <person name="Friedman R."/>
            <person name="Frazier M."/>
            <person name="Venter J.C."/>
        </authorList>
    </citation>
    <scope>NUCLEOTIDE SEQUENCE [LARGE SCALE GENOMIC DNA]</scope>
    <source>
        <strain evidence="1 2">SIR-1</strain>
    </source>
</reference>
<dbReference type="Proteomes" id="UP000005801">
    <property type="component" value="Unassembled WGS sequence"/>
</dbReference>
<accession>A6GAQ5</accession>
<evidence type="ECO:0000313" key="1">
    <source>
        <dbReference type="EMBL" id="EDM76996.1"/>
    </source>
</evidence>
<feature type="non-terminal residue" evidence="1">
    <location>
        <position position="1622"/>
    </location>
</feature>
<dbReference type="OrthoDB" id="7051116at2"/>
<dbReference type="eggNOG" id="COG2885">
    <property type="taxonomic scope" value="Bacteria"/>
</dbReference>
<comment type="caution">
    <text evidence="1">The sequence shown here is derived from an EMBL/GenBank/DDBJ whole genome shotgun (WGS) entry which is preliminary data.</text>
</comment>
<dbReference type="EMBL" id="ABCS01000053">
    <property type="protein sequence ID" value="EDM76996.1"/>
    <property type="molecule type" value="Genomic_DNA"/>
</dbReference>
<organism evidence="1 2">
    <name type="scientific">Plesiocystis pacifica SIR-1</name>
    <dbReference type="NCBI Taxonomy" id="391625"/>
    <lineage>
        <taxon>Bacteria</taxon>
        <taxon>Pseudomonadati</taxon>
        <taxon>Myxococcota</taxon>
        <taxon>Polyangia</taxon>
        <taxon>Nannocystales</taxon>
        <taxon>Nannocystaceae</taxon>
        <taxon>Plesiocystis</taxon>
    </lineage>
</organism>
<keyword evidence="2" id="KW-1185">Reference proteome</keyword>
<gene>
    <name evidence="1" type="ORF">PPSIR1_15885</name>
</gene>
<evidence type="ECO:0000313" key="2">
    <source>
        <dbReference type="Proteomes" id="UP000005801"/>
    </source>
</evidence>
<dbReference type="RefSeq" id="WP_006973797.1">
    <property type="nucleotide sequence ID" value="NZ_ABCS01000053.1"/>
</dbReference>
<protein>
    <submittedName>
        <fullName evidence="1">Uncharacterized protein</fullName>
    </submittedName>
</protein>
<dbReference type="STRING" id="391625.PPSIR1_15885"/>
<sequence length="1622" mass="173548">MAQRHLTPLTELVGELSDDLLEAATVPTWLEHVTHLFGVAALDAHWSEGSVVYEGTVSPMIPDSWLELPLGPVALRFLGGADGMPFTLGVTRKKGSAGTDQAPILQRDVASTDFELQVRMPALELIITDPKVKPATLKTEPHYILEPSGGAAKPTIRLPHATLVVASDKRFFLSTNQSWEDLPAEAADALIPLGLEPRYVLFNEHFGMGLSGLTIDLSTKRSTAALMGKPGYGAKWRGVSVDEALMLFLIGSPETSLAVHGQDMVFGEGGVSGRFLAEFAKDHPLDDGRVKVDELKLVAHDVSPPAPLTKLLPQDVPTLEMMKDRPAQPVATPTSCDAYFSRHQGPESNRLRLGFRAAGAKKNAKYQVRVGGKVVASGDIAFQKQAGGVHPSVAVETKDLSLPEGEHHLVLDVYEALPVSSGTQRVIHVDLDTKGKPETALPVPSLEAKRGSGGEAVPAVAGFVDGEVPLALRGSVVFGPIGDEPELAWKLRERGKASPLASGSGQEFTHTLSAAGQYELELLYKHTGAAGQWVRSRVYAVEAYAANPYATAARPVVRVPEQPSFEYPDEVPGPKLHLSVAPDLLTAKLTALTPAPPTTSVFDLQAHAKVSVQAPSPSRHEHTVVVPTQAEAYVARVEFEIKPRQLTPTDNNGIAPLTYRAMFTSAGGQRKLSAAARAWIEKIVAYVHAERHRPKIRVQAYGERPTRSTTAALQTDLDALVAGVRAGLIARGWVAQPGGTLAEGGRSISLGSVIEPGNTGLSFFLVAPQVIPVVGTTVRRVAYVNVSAALAKTPVEVPKAPVTHDPPRGPGMFRYPWFRRLRVDLKLHRNVLTRGMLEAVVDLHEGAKRALPEGQGGESTPGMADPNGLTRIPLVFTQDPATGRMRGEAALVADPRDEDGLRRFVRGKDAVAPWINPLFAVLPPMVALGGSNFAAQAGLAAGAAGLVALLEAVGYLKVPTLQFQGVRVRYDHLPDEPTTWAVRAATDYQVELEVDFKPLKMKTSKPIAVNYRDVGLVFGGEHGLAFDFDPKKGLAVDVADEGLFKLPEPLGSLLTVTFVRLGIGSPLSVSVGLRLNLALGAFKISRFQGKLSFDPEGGPTLAEQVKFSVSPIRVAVDVKDLMKGAGLVEIGDSGFSAGVDLTWLKPKMRLAADFAYQKNPEGRHAVYAAVFGEWAAAIPLGGAGLYGLGGLFGMNFVRKQGDDAFAWYAHEAPKANVQSLKKWEVKFDGADRFAVGLGAVLGTLGDGGRAFNAKGVLLVEVPGPRILLFMRANLLTKRPKLGGQGQGTILAVLDLDFVAKRFLIQLQVDYQIPKVLKVIVPAEVFFDLADPSNFHIYLGRDKPATKRITIKVFDFIDAWGYLMIDGQGIPNLANTGRDLRGFSVAMGFRSELTWGSKAANLYLTAFVEAHVGLGTDPVYVYGKLALGGELMLLIIGVGVRAELALQAGEGIDWSLEGKICGKVRLLFWEVEGCIDFALGPAPALPEAQPAVEGLALVDPLLGTSVSRRETNGEGEKERAALRGLAVSGSAVDWASAPEVAIDTIPVLEFRPPMNGAPAGSLSFAESHTGTARETLSDDYFSTYALRELEVFETVEGQPEARLSGLPGVWLADTHTLAARPGE</sequence>
<proteinExistence type="predicted"/>